<sequence length="536" mass="52156">MKTSTIARCAAASALAAGVIAGAGRAAAAVPATITHQGRLYDANDAPINETIEVVFALYDDLDASTPIWSEVHAITFEDGFFSVRLGSIIPFQDAIFSGADRYLGVTVGDDDELTPRATVASVPYALLAGNVNGDITPRSIVVNTVNGSTVLINQTGIEVNGTQVINENGEWVGSPAGLQGPQGLAGPAGPAGPTGPAGPPGPAGPRGLRGPAGATGATGATGPAGEVGPRGPAGDIGPRGPAGEAGPMGPAGEMGPRGPAGETGPAGPIGPAGETGPIGPMGPTGPRGEMGPAGPMGPAGEMGPAGPMGPTGPAGEMGPAGPIGPMGPAGEAGPIGPMGPMGPQGPIGFMGPQGPAGPEGPPGRDGAVGPIGPQGPQGIQGLRGSVGPAGPTGPQGVVLAVMAHGIGPHEHALPAGLAIDFFGPTVSVEITAASQRIYATAHRYLGAGDIPATGLDLYVCYQRSTPGGLGPVQRVGNGMLGAEVPAHTRVPFGVSAVINGLSPGSYNIGMCGQAFDPNWTNNDYGYLSVLVLNGG</sequence>
<dbReference type="GO" id="GO:0030198">
    <property type="term" value="P:extracellular matrix organization"/>
    <property type="evidence" value="ECO:0007669"/>
    <property type="project" value="TreeGrafter"/>
</dbReference>
<feature type="compositionally biased region" description="Low complexity" evidence="1">
    <location>
        <begin position="239"/>
        <end position="261"/>
    </location>
</feature>
<feature type="compositionally biased region" description="Low complexity" evidence="1">
    <location>
        <begin position="327"/>
        <end position="336"/>
    </location>
</feature>
<feature type="compositionally biased region" description="Low complexity" evidence="1">
    <location>
        <begin position="312"/>
        <end position="321"/>
    </location>
</feature>
<dbReference type="OrthoDB" id="5526693at2"/>
<feature type="region of interest" description="Disordered" evidence="1">
    <location>
        <begin position="169"/>
        <end position="391"/>
    </location>
</feature>
<protein>
    <recommendedName>
        <fullName evidence="5">Collagen triple helix repeat protein</fullName>
    </recommendedName>
</protein>
<dbReference type="RefSeq" id="WP_104979831.1">
    <property type="nucleotide sequence ID" value="NZ_CP012673.1"/>
</dbReference>
<feature type="compositionally biased region" description="Low complexity" evidence="1">
    <location>
        <begin position="285"/>
        <end position="306"/>
    </location>
</feature>
<evidence type="ECO:0000256" key="2">
    <source>
        <dbReference type="SAM" id="SignalP"/>
    </source>
</evidence>
<name>A0A2L0EQB5_SORCE</name>
<organism evidence="3 4">
    <name type="scientific">Sorangium cellulosum</name>
    <name type="common">Polyangium cellulosum</name>
    <dbReference type="NCBI Taxonomy" id="56"/>
    <lineage>
        <taxon>Bacteria</taxon>
        <taxon>Pseudomonadati</taxon>
        <taxon>Myxococcota</taxon>
        <taxon>Polyangia</taxon>
        <taxon>Polyangiales</taxon>
        <taxon>Polyangiaceae</taxon>
        <taxon>Sorangium</taxon>
    </lineage>
</organism>
<evidence type="ECO:0008006" key="5">
    <source>
        <dbReference type="Google" id="ProtNLM"/>
    </source>
</evidence>
<keyword evidence="2" id="KW-0732">Signal</keyword>
<dbReference type="EMBL" id="CP012673">
    <property type="protein sequence ID" value="AUX41501.1"/>
    <property type="molecule type" value="Genomic_DNA"/>
</dbReference>
<dbReference type="Proteomes" id="UP000238348">
    <property type="component" value="Chromosome"/>
</dbReference>
<feature type="compositionally biased region" description="Low complexity" evidence="1">
    <location>
        <begin position="371"/>
        <end position="381"/>
    </location>
</feature>
<feature type="compositionally biased region" description="Low complexity" evidence="1">
    <location>
        <begin position="345"/>
        <end position="354"/>
    </location>
</feature>
<feature type="compositionally biased region" description="Low complexity" evidence="1">
    <location>
        <begin position="206"/>
        <end position="225"/>
    </location>
</feature>
<feature type="chain" id="PRO_5014960048" description="Collagen triple helix repeat protein" evidence="2">
    <location>
        <begin position="29"/>
        <end position="536"/>
    </location>
</feature>
<dbReference type="GO" id="GO:0031012">
    <property type="term" value="C:extracellular matrix"/>
    <property type="evidence" value="ECO:0007669"/>
    <property type="project" value="TreeGrafter"/>
</dbReference>
<dbReference type="GO" id="GO:0005615">
    <property type="term" value="C:extracellular space"/>
    <property type="evidence" value="ECO:0007669"/>
    <property type="project" value="TreeGrafter"/>
</dbReference>
<gene>
    <name evidence="3" type="ORF">SOCE26_029150</name>
</gene>
<dbReference type="GO" id="GO:0030020">
    <property type="term" value="F:extracellular matrix structural constituent conferring tensile strength"/>
    <property type="evidence" value="ECO:0007669"/>
    <property type="project" value="TreeGrafter"/>
</dbReference>
<evidence type="ECO:0000256" key="1">
    <source>
        <dbReference type="SAM" id="MobiDB-lite"/>
    </source>
</evidence>
<feature type="compositionally biased region" description="Low complexity" evidence="1">
    <location>
        <begin position="176"/>
        <end position="189"/>
    </location>
</feature>
<dbReference type="InterPro" id="IPR050149">
    <property type="entry name" value="Collagen_superfamily"/>
</dbReference>
<reference evidence="3 4" key="1">
    <citation type="submission" date="2015-09" db="EMBL/GenBank/DDBJ databases">
        <title>Sorangium comparison.</title>
        <authorList>
            <person name="Zaburannyi N."/>
            <person name="Bunk B."/>
            <person name="Overmann J."/>
            <person name="Mueller R."/>
        </authorList>
    </citation>
    <scope>NUCLEOTIDE SEQUENCE [LARGE SCALE GENOMIC DNA]</scope>
    <source>
        <strain evidence="3 4">So ce26</strain>
    </source>
</reference>
<evidence type="ECO:0000313" key="4">
    <source>
        <dbReference type="Proteomes" id="UP000238348"/>
    </source>
</evidence>
<proteinExistence type="predicted"/>
<evidence type="ECO:0000313" key="3">
    <source>
        <dbReference type="EMBL" id="AUX41501.1"/>
    </source>
</evidence>
<dbReference type="PANTHER" id="PTHR24023:SF1095">
    <property type="entry name" value="EGF-LIKE DOMAIN-CONTAINING PROTEIN"/>
    <property type="match status" value="1"/>
</dbReference>
<dbReference type="PANTHER" id="PTHR24023">
    <property type="entry name" value="COLLAGEN ALPHA"/>
    <property type="match status" value="1"/>
</dbReference>
<accession>A0A2L0EQB5</accession>
<feature type="signal peptide" evidence="2">
    <location>
        <begin position="1"/>
        <end position="28"/>
    </location>
</feature>
<dbReference type="AlphaFoldDB" id="A0A2L0EQB5"/>